<sequence>MGVRLKDWERWLQKAKEDLRWSRASLKEGIYYGVCFAAQQAAEKALKAYLLSCGQSPRRIHDLVGLLEDCIEKDKTFEGLLDQAAVLSGYYAETRYPDIGEFMGYSKAQAEEASKFAEVIINFVDNYTH</sequence>
<evidence type="ECO:0000313" key="3">
    <source>
        <dbReference type="Proteomes" id="UP000034107"/>
    </source>
</evidence>
<organism evidence="2 3">
    <name type="scientific">Candidatus Nomurabacteria bacterium GW2011_GWA1_46_11</name>
    <dbReference type="NCBI Taxonomy" id="1618732"/>
    <lineage>
        <taxon>Bacteria</taxon>
        <taxon>Candidatus Nomuraibacteriota</taxon>
    </lineage>
</organism>
<comment type="caution">
    <text evidence="2">The sequence shown here is derived from an EMBL/GenBank/DDBJ whole genome shotgun (WGS) entry which is preliminary data.</text>
</comment>
<accession>A0A0G1QRH6</accession>
<gene>
    <name evidence="2" type="ORF">UX31_C0042G0003</name>
</gene>
<dbReference type="AlphaFoldDB" id="A0A0G1QRH6"/>
<feature type="domain" description="HEPN" evidence="1">
    <location>
        <begin position="12"/>
        <end position="120"/>
    </location>
</feature>
<proteinExistence type="predicted"/>
<reference evidence="2 3" key="1">
    <citation type="journal article" date="2015" name="Nature">
        <title>rRNA introns, odd ribosomes, and small enigmatic genomes across a large radiation of phyla.</title>
        <authorList>
            <person name="Brown C.T."/>
            <person name="Hug L.A."/>
            <person name="Thomas B.C."/>
            <person name="Sharon I."/>
            <person name="Castelle C.J."/>
            <person name="Singh A."/>
            <person name="Wilkins M.J."/>
            <person name="Williams K.H."/>
            <person name="Banfield J.F."/>
        </authorList>
    </citation>
    <scope>NUCLEOTIDE SEQUENCE [LARGE SCALE GENOMIC DNA]</scope>
</reference>
<dbReference type="EMBL" id="LCLS01000042">
    <property type="protein sequence ID" value="KKU20368.1"/>
    <property type="molecule type" value="Genomic_DNA"/>
</dbReference>
<dbReference type="SUPFAM" id="SSF81593">
    <property type="entry name" value="Nucleotidyltransferase substrate binding subunit/domain"/>
    <property type="match status" value="1"/>
</dbReference>
<dbReference type="SMART" id="SM00748">
    <property type="entry name" value="HEPN"/>
    <property type="match status" value="1"/>
</dbReference>
<dbReference type="Pfam" id="PF05168">
    <property type="entry name" value="HEPN"/>
    <property type="match status" value="1"/>
</dbReference>
<evidence type="ECO:0000259" key="1">
    <source>
        <dbReference type="PROSITE" id="PS50910"/>
    </source>
</evidence>
<protein>
    <submittedName>
        <fullName evidence="2">HEPN domain protein</fullName>
    </submittedName>
</protein>
<dbReference type="Proteomes" id="UP000034107">
    <property type="component" value="Unassembled WGS sequence"/>
</dbReference>
<evidence type="ECO:0000313" key="2">
    <source>
        <dbReference type="EMBL" id="KKU20368.1"/>
    </source>
</evidence>
<dbReference type="Gene3D" id="1.20.120.330">
    <property type="entry name" value="Nucleotidyltransferases domain 2"/>
    <property type="match status" value="1"/>
</dbReference>
<dbReference type="PROSITE" id="PS50910">
    <property type="entry name" value="HEPN"/>
    <property type="match status" value="1"/>
</dbReference>
<name>A0A0G1QRH6_9BACT</name>
<dbReference type="InterPro" id="IPR007842">
    <property type="entry name" value="HEPN_dom"/>
</dbReference>